<dbReference type="EMBL" id="SLWX01000005">
    <property type="protein sequence ID" value="TCO76276.1"/>
    <property type="molecule type" value="Genomic_DNA"/>
</dbReference>
<gene>
    <name evidence="10" type="ORF">EV688_105239</name>
</gene>
<evidence type="ECO:0000256" key="6">
    <source>
        <dbReference type="ARBA" id="ARBA00022989"/>
    </source>
</evidence>
<evidence type="ECO:0000256" key="2">
    <source>
        <dbReference type="ARBA" id="ARBA00004651"/>
    </source>
</evidence>
<feature type="transmembrane region" description="Helical" evidence="9">
    <location>
        <begin position="12"/>
        <end position="33"/>
    </location>
</feature>
<organism evidence="10 11">
    <name type="scientific">Chromatocurvus halotolerans</name>
    <dbReference type="NCBI Taxonomy" id="1132028"/>
    <lineage>
        <taxon>Bacteria</taxon>
        <taxon>Pseudomonadati</taxon>
        <taxon>Pseudomonadota</taxon>
        <taxon>Gammaproteobacteria</taxon>
        <taxon>Cellvibrionales</taxon>
        <taxon>Halieaceae</taxon>
        <taxon>Chromatocurvus</taxon>
    </lineage>
</organism>
<dbReference type="InterPro" id="IPR030923">
    <property type="entry name" value="LptG"/>
</dbReference>
<evidence type="ECO:0000256" key="3">
    <source>
        <dbReference type="ARBA" id="ARBA00007725"/>
    </source>
</evidence>
<dbReference type="OrthoDB" id="9776227at2"/>
<dbReference type="GO" id="GO:0055085">
    <property type="term" value="P:transmembrane transport"/>
    <property type="evidence" value="ECO:0007669"/>
    <property type="project" value="InterPro"/>
</dbReference>
<evidence type="ECO:0000256" key="4">
    <source>
        <dbReference type="ARBA" id="ARBA00022475"/>
    </source>
</evidence>
<protein>
    <submittedName>
        <fullName evidence="10">LPS export ABC transporter permease LptG</fullName>
    </submittedName>
</protein>
<dbReference type="Pfam" id="PF03739">
    <property type="entry name" value="LptF_LptG"/>
    <property type="match status" value="1"/>
</dbReference>
<keyword evidence="11" id="KW-1185">Reference proteome</keyword>
<comment type="function">
    <text evidence="1">Part of the ABC transporter complex LptBFG involved in the translocation of lipopolysaccharide (LPS) from the inner membrane to the outer membrane.</text>
</comment>
<name>A0A4R2KY84_9GAMM</name>
<dbReference type="AlphaFoldDB" id="A0A4R2KY84"/>
<accession>A0A4R2KY84</accession>
<proteinExistence type="inferred from homology"/>
<dbReference type="RefSeq" id="WP_117315332.1">
    <property type="nucleotide sequence ID" value="NZ_QQSW01000003.1"/>
</dbReference>
<evidence type="ECO:0000313" key="10">
    <source>
        <dbReference type="EMBL" id="TCO76276.1"/>
    </source>
</evidence>
<comment type="caution">
    <text evidence="10">The sequence shown here is derived from an EMBL/GenBank/DDBJ whole genome shotgun (WGS) entry which is preliminary data.</text>
</comment>
<feature type="transmembrane region" description="Helical" evidence="9">
    <location>
        <begin position="98"/>
        <end position="117"/>
    </location>
</feature>
<keyword evidence="7 9" id="KW-0472">Membrane</keyword>
<dbReference type="PANTHER" id="PTHR33529">
    <property type="entry name" value="SLR0882 PROTEIN-RELATED"/>
    <property type="match status" value="1"/>
</dbReference>
<dbReference type="Proteomes" id="UP000294980">
    <property type="component" value="Unassembled WGS sequence"/>
</dbReference>
<evidence type="ECO:0000256" key="1">
    <source>
        <dbReference type="ARBA" id="ARBA00002265"/>
    </source>
</evidence>
<comment type="similarity">
    <text evidence="3">Belongs to the LptF/LptG family.</text>
</comment>
<sequence>MTVLTRYLAITLLRGWLTTFLVIAAVFGLLGFIGELDAAVGDYRAPAIGLYTLMILPQQLISLAPVIMLLGTIIAMAGLQRGSELTVISCAGVPPRQLLAAISVPTAALMLVLWLAMEYITPALHQRAEELRLDLRYDNAHRLPSGGLWSKSGRRYIHLGAMKDDGQPADIDLYEFGENGQLQRAVRGETARVGADRTWEFNNVMEKRLVDNTLETSRTASLAIDNLWAARELPVISLSQDSMRLSVLLSYGGYLADNERDAKQYLSTFWQRLTMPLTVAAMILLATPVSAGVGSQRGGNFGATLAIGAVIGIGFYLGSQILFALGQLFNLSQPLVALAPTAIISAVAWLLFRRMHW</sequence>
<dbReference type="NCBIfam" id="TIGR04408">
    <property type="entry name" value="LptG_lptG"/>
    <property type="match status" value="1"/>
</dbReference>
<feature type="transmembrane region" description="Helical" evidence="9">
    <location>
        <begin position="53"/>
        <end position="77"/>
    </location>
</feature>
<feature type="transmembrane region" description="Helical" evidence="9">
    <location>
        <begin position="335"/>
        <end position="352"/>
    </location>
</feature>
<dbReference type="GO" id="GO:0015920">
    <property type="term" value="P:lipopolysaccharide transport"/>
    <property type="evidence" value="ECO:0007669"/>
    <property type="project" value="TreeGrafter"/>
</dbReference>
<evidence type="ECO:0000256" key="5">
    <source>
        <dbReference type="ARBA" id="ARBA00022692"/>
    </source>
</evidence>
<evidence type="ECO:0000256" key="9">
    <source>
        <dbReference type="SAM" id="Phobius"/>
    </source>
</evidence>
<comment type="subunit">
    <text evidence="8">Component of the lipopolysaccharide transport and assembly complex. The LptBFG transporter is composed of two ATP-binding proteins (LptB) and two transmembrane proteins (LptF and LptG).</text>
</comment>
<evidence type="ECO:0000256" key="8">
    <source>
        <dbReference type="ARBA" id="ARBA00026081"/>
    </source>
</evidence>
<dbReference type="GO" id="GO:0043190">
    <property type="term" value="C:ATP-binding cassette (ABC) transporter complex"/>
    <property type="evidence" value="ECO:0007669"/>
    <property type="project" value="InterPro"/>
</dbReference>
<evidence type="ECO:0000313" key="11">
    <source>
        <dbReference type="Proteomes" id="UP000294980"/>
    </source>
</evidence>
<evidence type="ECO:0000256" key="7">
    <source>
        <dbReference type="ARBA" id="ARBA00023136"/>
    </source>
</evidence>
<feature type="transmembrane region" description="Helical" evidence="9">
    <location>
        <begin position="305"/>
        <end position="329"/>
    </location>
</feature>
<dbReference type="InterPro" id="IPR005495">
    <property type="entry name" value="LptG/LptF_permease"/>
</dbReference>
<keyword evidence="5 9" id="KW-0812">Transmembrane</keyword>
<dbReference type="PANTHER" id="PTHR33529:SF2">
    <property type="entry name" value="LIPOPOLYSACCHARIDE EXPORT SYSTEM PERMEASE PROTEIN LPTG"/>
    <property type="match status" value="1"/>
</dbReference>
<comment type="subcellular location">
    <subcellularLocation>
        <location evidence="2">Cell membrane</location>
        <topology evidence="2">Multi-pass membrane protein</topology>
    </subcellularLocation>
</comment>
<keyword evidence="4" id="KW-1003">Cell membrane</keyword>
<keyword evidence="6 9" id="KW-1133">Transmembrane helix</keyword>
<reference evidence="10 11" key="1">
    <citation type="submission" date="2019-03" db="EMBL/GenBank/DDBJ databases">
        <title>Genomic Encyclopedia of Type Strains, Phase IV (KMG-IV): sequencing the most valuable type-strain genomes for metagenomic binning, comparative biology and taxonomic classification.</title>
        <authorList>
            <person name="Goeker M."/>
        </authorList>
    </citation>
    <scope>NUCLEOTIDE SEQUENCE [LARGE SCALE GENOMIC DNA]</scope>
    <source>
        <strain evidence="10 11">DSM 23344</strain>
    </source>
</reference>
<feature type="transmembrane region" description="Helical" evidence="9">
    <location>
        <begin position="273"/>
        <end position="293"/>
    </location>
</feature>